<keyword evidence="4 10" id="KW-0732">Signal</keyword>
<evidence type="ECO:0000313" key="13">
    <source>
        <dbReference type="Proteomes" id="UP000234271"/>
    </source>
</evidence>
<dbReference type="STRING" id="288004.AL038_03455"/>
<dbReference type="AlphaFoldDB" id="A0A2N9YBA8"/>
<comment type="PTM">
    <text evidence="8">Binds 2 heme groups per subunit.</text>
</comment>
<dbReference type="InterPro" id="IPR009056">
    <property type="entry name" value="Cyt_c-like_dom"/>
</dbReference>
<keyword evidence="5" id="KW-0574">Periplasm</keyword>
<evidence type="ECO:0000256" key="4">
    <source>
        <dbReference type="ARBA" id="ARBA00022729"/>
    </source>
</evidence>
<accession>A0A2N9YBA8</accession>
<dbReference type="InterPro" id="IPR036909">
    <property type="entry name" value="Cyt_c-like_dom_sf"/>
</dbReference>
<evidence type="ECO:0000259" key="11">
    <source>
        <dbReference type="PROSITE" id="PS51007"/>
    </source>
</evidence>
<dbReference type="KEGG" id="blep:AL038_03455"/>
<protein>
    <submittedName>
        <fullName evidence="12">Di-heme enzyme</fullName>
    </submittedName>
</protein>
<dbReference type="Proteomes" id="UP000234271">
    <property type="component" value="Chromosome"/>
</dbReference>
<dbReference type="PANTHER" id="PTHR30600">
    <property type="entry name" value="CYTOCHROME C PEROXIDASE-RELATED"/>
    <property type="match status" value="1"/>
</dbReference>
<gene>
    <name evidence="12" type="ORF">BLE401_02575</name>
</gene>
<dbReference type="GO" id="GO:0042597">
    <property type="term" value="C:periplasmic space"/>
    <property type="evidence" value="ECO:0007669"/>
    <property type="project" value="UniProtKB-SubCell"/>
</dbReference>
<evidence type="ECO:0000256" key="5">
    <source>
        <dbReference type="ARBA" id="ARBA00022764"/>
    </source>
</evidence>
<keyword evidence="7 9" id="KW-0408">Iron</keyword>
<name>A0A2N9YBA8_9GAMM</name>
<comment type="cofactor">
    <cofactor evidence="8">
        <name>heme</name>
        <dbReference type="ChEBI" id="CHEBI:30413"/>
    </cofactor>
    <text evidence="8">Binds 2 heme groups.</text>
</comment>
<evidence type="ECO:0000256" key="3">
    <source>
        <dbReference type="ARBA" id="ARBA00022723"/>
    </source>
</evidence>
<dbReference type="RefSeq" id="WP_062149071.1">
    <property type="nucleotide sequence ID" value="NZ_CP012373.2"/>
</dbReference>
<dbReference type="GO" id="GO:0046872">
    <property type="term" value="F:metal ion binding"/>
    <property type="evidence" value="ECO:0007669"/>
    <property type="project" value="UniProtKB-KW"/>
</dbReference>
<dbReference type="OrthoDB" id="9805202at2"/>
<dbReference type="SUPFAM" id="SSF46626">
    <property type="entry name" value="Cytochrome c"/>
    <property type="match status" value="2"/>
</dbReference>
<proteinExistence type="predicted"/>
<feature type="binding site" description="covalent" evidence="8">
    <location>
        <position position="242"/>
    </location>
    <ligand>
        <name>heme c</name>
        <dbReference type="ChEBI" id="CHEBI:61717"/>
        <label>2</label>
    </ligand>
</feature>
<dbReference type="EMBL" id="CP018889">
    <property type="protein sequence ID" value="AUI67689.1"/>
    <property type="molecule type" value="Genomic_DNA"/>
</dbReference>
<dbReference type="InterPro" id="IPR004852">
    <property type="entry name" value="Di-haem_cyt_c_peroxidsae"/>
</dbReference>
<dbReference type="PROSITE" id="PS51257">
    <property type="entry name" value="PROKAR_LIPOPROTEIN"/>
    <property type="match status" value="1"/>
</dbReference>
<feature type="signal peptide" evidence="10">
    <location>
        <begin position="1"/>
        <end position="19"/>
    </location>
</feature>
<feature type="binding site" description="covalent" evidence="8">
    <location>
        <position position="85"/>
    </location>
    <ligand>
        <name>heme c</name>
        <dbReference type="ChEBI" id="CHEBI:61717"/>
        <label>1</label>
    </ligand>
</feature>
<feature type="domain" description="Cytochrome c" evidence="11">
    <location>
        <begin position="223"/>
        <end position="375"/>
    </location>
</feature>
<comment type="subcellular location">
    <subcellularLocation>
        <location evidence="1">Periplasm</location>
    </subcellularLocation>
</comment>
<dbReference type="InterPro" id="IPR023929">
    <property type="entry name" value="MbnH-like"/>
</dbReference>
<feature type="chain" id="PRO_5014614916" evidence="10">
    <location>
        <begin position="20"/>
        <end position="399"/>
    </location>
</feature>
<feature type="binding site" description="covalent" evidence="8">
    <location>
        <position position="239"/>
    </location>
    <ligand>
        <name>heme c</name>
        <dbReference type="ChEBI" id="CHEBI:61717"/>
        <label>2</label>
    </ligand>
</feature>
<feature type="binding site" description="axial binding residue" evidence="9">
    <location>
        <position position="243"/>
    </location>
    <ligand>
        <name>heme c</name>
        <dbReference type="ChEBI" id="CHEBI:61717"/>
        <label>2</label>
    </ligand>
    <ligandPart>
        <name>Fe</name>
        <dbReference type="ChEBI" id="CHEBI:18248"/>
    </ligandPart>
</feature>
<dbReference type="Gene3D" id="1.10.760.10">
    <property type="entry name" value="Cytochrome c-like domain"/>
    <property type="match status" value="2"/>
</dbReference>
<keyword evidence="3 9" id="KW-0479">Metal-binding</keyword>
<dbReference type="InterPro" id="IPR026259">
    <property type="entry name" value="MauG/Cytc_peroxidase"/>
</dbReference>
<evidence type="ECO:0000256" key="6">
    <source>
        <dbReference type="ARBA" id="ARBA00023002"/>
    </source>
</evidence>
<evidence type="ECO:0000256" key="8">
    <source>
        <dbReference type="PIRSR" id="PIRSR000294-1"/>
    </source>
</evidence>
<dbReference type="GO" id="GO:0020037">
    <property type="term" value="F:heme binding"/>
    <property type="evidence" value="ECO:0007669"/>
    <property type="project" value="InterPro"/>
</dbReference>
<dbReference type="Pfam" id="PF03150">
    <property type="entry name" value="CCP_MauG"/>
    <property type="match status" value="1"/>
</dbReference>
<feature type="binding site" description="covalent" evidence="8">
    <location>
        <position position="88"/>
    </location>
    <ligand>
        <name>heme c</name>
        <dbReference type="ChEBI" id="CHEBI:61717"/>
        <label>1</label>
    </ligand>
</feature>
<feature type="binding site" description="axial binding residue" evidence="9">
    <location>
        <position position="89"/>
    </location>
    <ligand>
        <name>heme c</name>
        <dbReference type="ChEBI" id="CHEBI:61717"/>
        <label>1</label>
    </ligand>
    <ligandPart>
        <name>Fe</name>
        <dbReference type="ChEBI" id="CHEBI:18248"/>
    </ligandPart>
</feature>
<dbReference type="GO" id="GO:0009055">
    <property type="term" value="F:electron transfer activity"/>
    <property type="evidence" value="ECO:0007669"/>
    <property type="project" value="InterPro"/>
</dbReference>
<dbReference type="GO" id="GO:0004130">
    <property type="term" value="F:cytochrome-c peroxidase activity"/>
    <property type="evidence" value="ECO:0007669"/>
    <property type="project" value="TreeGrafter"/>
</dbReference>
<reference evidence="13" key="1">
    <citation type="submission" date="2016-12" db="EMBL/GenBank/DDBJ databases">
        <title>Complete Genome Sequence of Beggiatoa leptomitiformis D-401.</title>
        <authorList>
            <person name="Fomenkov A."/>
            <person name="Vincze T."/>
            <person name="Grabovich M."/>
            <person name="Anton B.P."/>
            <person name="Dubinina G."/>
            <person name="Orlova M."/>
            <person name="Belousova E."/>
            <person name="Roberts R.J."/>
        </authorList>
    </citation>
    <scope>NUCLEOTIDE SEQUENCE [LARGE SCALE GENOMIC DNA]</scope>
    <source>
        <strain evidence="13">D-401</strain>
    </source>
</reference>
<evidence type="ECO:0000256" key="2">
    <source>
        <dbReference type="ARBA" id="ARBA00022617"/>
    </source>
</evidence>
<keyword evidence="6" id="KW-0560">Oxidoreductase</keyword>
<dbReference type="NCBIfam" id="TIGR04039">
    <property type="entry name" value="MXAN_0977_Heme2"/>
    <property type="match status" value="1"/>
</dbReference>
<evidence type="ECO:0000256" key="9">
    <source>
        <dbReference type="PIRSR" id="PIRSR000294-2"/>
    </source>
</evidence>
<evidence type="ECO:0000313" key="12">
    <source>
        <dbReference type="EMBL" id="AUI67689.1"/>
    </source>
</evidence>
<dbReference type="PIRSF" id="PIRSF000294">
    <property type="entry name" value="Cytochrome-c_peroxidase"/>
    <property type="match status" value="1"/>
</dbReference>
<evidence type="ECO:0000256" key="1">
    <source>
        <dbReference type="ARBA" id="ARBA00004418"/>
    </source>
</evidence>
<dbReference type="PROSITE" id="PS51007">
    <property type="entry name" value="CYTC"/>
    <property type="match status" value="1"/>
</dbReference>
<organism evidence="12 13">
    <name type="scientific">Beggiatoa leptomitoformis</name>
    <dbReference type="NCBI Taxonomy" id="288004"/>
    <lineage>
        <taxon>Bacteria</taxon>
        <taxon>Pseudomonadati</taxon>
        <taxon>Pseudomonadota</taxon>
        <taxon>Gammaproteobacteria</taxon>
        <taxon>Thiotrichales</taxon>
        <taxon>Thiotrichaceae</taxon>
        <taxon>Beggiatoa</taxon>
    </lineage>
</organism>
<evidence type="ECO:0000256" key="10">
    <source>
        <dbReference type="SAM" id="SignalP"/>
    </source>
</evidence>
<dbReference type="PANTHER" id="PTHR30600:SF14">
    <property type="entry name" value="CYTOCHROME C PEROXIDASE"/>
    <property type="match status" value="1"/>
</dbReference>
<sequence>MLRHFTLYLFLLFTLIACGGGSDGTSSTDTTTVEPITVTPFVWQLPTGFPTPKIPADNPISNAKVDLGRYLFYDRRLSINETISCASCHEQNKAFTDGKKTNVGALGEAHPRNSMSLTNVAYNSAFNWANPLLTTLHQQALVPMFAEFPVELGWSDKEGEILARLQEDALYKSKFVAAFPEETEPFTTGNVAKAIASFVSTLISGNSPYDKQIYQNQTTALSDAAKRGMELFFSERLECFHCHGGFNFTQSTNHTQSVFVELEFHNNGLYNIGGTGAYPENGRGLWELTFKAEDMGRFRAPTLRNIELTAPYMHDGSIASLNEVIDHYARGGRKIETGEYAGDGALNPYRSELLVGFVLSNSEREDLISYLKSLTDWTFICDTRFSDPFGNVARNSQCP</sequence>
<keyword evidence="2 8" id="KW-0349">Heme</keyword>
<dbReference type="InterPro" id="IPR051395">
    <property type="entry name" value="Cytochrome_c_Peroxidase/MauG"/>
</dbReference>
<keyword evidence="13" id="KW-1185">Reference proteome</keyword>
<evidence type="ECO:0000256" key="7">
    <source>
        <dbReference type="ARBA" id="ARBA00023004"/>
    </source>
</evidence>